<dbReference type="UniPathway" id="UPA00079"/>
<comment type="function">
    <text evidence="1">Catalyzes the hydrolysis of futalosine (FL) to dehypoxanthine futalosine (DHFL) and hypoxanthine, a step in the biosynthesis of menaquinone (MK, vitamin K2).</text>
</comment>
<name>A0A1I2T5F2_9SPHI</name>
<dbReference type="GO" id="GO:0008930">
    <property type="term" value="F:methylthioadenosine nucleosidase activity"/>
    <property type="evidence" value="ECO:0007669"/>
    <property type="project" value="TreeGrafter"/>
</dbReference>
<accession>A0A1I2T5F2</accession>
<evidence type="ECO:0000256" key="1">
    <source>
        <dbReference type="HAMAP-Rule" id="MF_00991"/>
    </source>
</evidence>
<gene>
    <name evidence="1" type="primary">mqnB</name>
    <name evidence="4" type="ORF">SAMN04489864_101106</name>
</gene>
<dbReference type="Gene3D" id="3.40.50.1580">
    <property type="entry name" value="Nucleoside phosphorylase domain"/>
    <property type="match status" value="1"/>
</dbReference>
<dbReference type="GO" id="GO:0005829">
    <property type="term" value="C:cytosol"/>
    <property type="evidence" value="ECO:0007669"/>
    <property type="project" value="TreeGrafter"/>
</dbReference>
<dbReference type="HAMAP" id="MF_00991">
    <property type="entry name" value="MqnB"/>
    <property type="match status" value="1"/>
</dbReference>
<dbReference type="GO" id="GO:0009234">
    <property type="term" value="P:menaquinone biosynthetic process"/>
    <property type="evidence" value="ECO:0007669"/>
    <property type="project" value="UniProtKB-UniRule"/>
</dbReference>
<evidence type="ECO:0000259" key="3">
    <source>
        <dbReference type="Pfam" id="PF01048"/>
    </source>
</evidence>
<dbReference type="RefSeq" id="WP_245767993.1">
    <property type="nucleotide sequence ID" value="NZ_FOPP01000001.1"/>
</dbReference>
<dbReference type="STRING" id="414048.SAMN04489864_101106"/>
<dbReference type="PANTHER" id="PTHR46832:SF2">
    <property type="entry name" value="FUTALOSINE HYDROLASE"/>
    <property type="match status" value="1"/>
</dbReference>
<evidence type="ECO:0000256" key="2">
    <source>
        <dbReference type="NCBIfam" id="TIGR03664"/>
    </source>
</evidence>
<dbReference type="PANTHER" id="PTHR46832">
    <property type="entry name" value="5'-METHYLTHIOADENOSINE/S-ADENOSYLHOMOCYSTEINE NUCLEOSIDASE"/>
    <property type="match status" value="1"/>
</dbReference>
<protein>
    <recommendedName>
        <fullName evidence="1 2">Futalosine hydrolase</fullName>
        <shortName evidence="1">FL hydrolase</shortName>
        <ecNumber evidence="1 2">3.2.2.26</ecNumber>
    </recommendedName>
    <alternativeName>
        <fullName evidence="1">Futalosine nucleosidase</fullName>
    </alternativeName>
    <alternativeName>
        <fullName evidence="1">Menaquinone biosynthetic enzyme MqnB</fullName>
    </alternativeName>
</protein>
<keyword evidence="5" id="KW-1185">Reference proteome</keyword>
<reference evidence="4 5" key="1">
    <citation type="submission" date="2016-10" db="EMBL/GenBank/DDBJ databases">
        <authorList>
            <person name="de Groot N.N."/>
        </authorList>
    </citation>
    <scope>NUCLEOTIDE SEQUENCE [LARGE SCALE GENOMIC DNA]</scope>
    <source>
        <strain evidence="4 5">DSM 18684</strain>
    </source>
</reference>
<dbReference type="InterPro" id="IPR019963">
    <property type="entry name" value="FL_hydrolase_MqnB"/>
</dbReference>
<comment type="pathway">
    <text evidence="1">Quinol/quinone metabolism; menaquinone biosynthesis.</text>
</comment>
<evidence type="ECO:0000313" key="4">
    <source>
        <dbReference type="EMBL" id="SFG57441.1"/>
    </source>
</evidence>
<dbReference type="GO" id="GO:0019284">
    <property type="term" value="P:L-methionine salvage from S-adenosylmethionine"/>
    <property type="evidence" value="ECO:0007669"/>
    <property type="project" value="TreeGrafter"/>
</dbReference>
<proteinExistence type="inferred from homology"/>
<dbReference type="InterPro" id="IPR000845">
    <property type="entry name" value="Nucleoside_phosphorylase_d"/>
</dbReference>
<feature type="domain" description="Nucleoside phosphorylase" evidence="3">
    <location>
        <begin position="23"/>
        <end position="196"/>
    </location>
</feature>
<dbReference type="Pfam" id="PF01048">
    <property type="entry name" value="PNP_UDP_1"/>
    <property type="match status" value="1"/>
</dbReference>
<sequence>MEEPMREKTLIVAATYEELAETFDYFKWAKGNFVQGTLFDVIITGVGMTATAFALGKHLSNDYSLVLNVGIAGSFDKNIALASLVNIRTDTFSELGAEDGESFLNLEDLGFGKCSFTSGFTSNIELIKKLPAVSGITVNTVHGNIRTIHNLLQKHAVQTESMEGAAVFYACQQMNIPVLQVRSISNYVEQRNKEAWKIGLAIKNLNEWLINYINFAQ</sequence>
<comment type="similarity">
    <text evidence="1">Belongs to the PNP/UDP phosphorylase family. Futalosine hydrolase subfamily.</text>
</comment>
<dbReference type="AlphaFoldDB" id="A0A1I2T5F2"/>
<dbReference type="EMBL" id="FOPP01000001">
    <property type="protein sequence ID" value="SFG57441.1"/>
    <property type="molecule type" value="Genomic_DNA"/>
</dbReference>
<dbReference type="CDD" id="cd17766">
    <property type="entry name" value="futalosine_nucleosidase_MqnB"/>
    <property type="match status" value="1"/>
</dbReference>
<comment type="catalytic activity">
    <reaction evidence="1">
        <text>futalosine + H2O = dehypoxanthine futalosine + hypoxanthine</text>
        <dbReference type="Rhea" id="RHEA:25904"/>
        <dbReference type="ChEBI" id="CHEBI:15377"/>
        <dbReference type="ChEBI" id="CHEBI:17368"/>
        <dbReference type="ChEBI" id="CHEBI:58863"/>
        <dbReference type="ChEBI" id="CHEBI:58864"/>
        <dbReference type="EC" id="3.2.2.26"/>
    </reaction>
</comment>
<evidence type="ECO:0000313" key="5">
    <source>
        <dbReference type="Proteomes" id="UP000199666"/>
    </source>
</evidence>
<dbReference type="InterPro" id="IPR035994">
    <property type="entry name" value="Nucleoside_phosphorylase_sf"/>
</dbReference>
<dbReference type="NCBIfam" id="TIGR03664">
    <property type="entry name" value="fut_nucase"/>
    <property type="match status" value="1"/>
</dbReference>
<dbReference type="Proteomes" id="UP000199666">
    <property type="component" value="Unassembled WGS sequence"/>
</dbReference>
<dbReference type="EC" id="3.2.2.26" evidence="1 2"/>
<dbReference type="SUPFAM" id="SSF53167">
    <property type="entry name" value="Purine and uridine phosphorylases"/>
    <property type="match status" value="1"/>
</dbReference>
<organism evidence="4 5">
    <name type="scientific">Pedobacter insulae</name>
    <dbReference type="NCBI Taxonomy" id="414048"/>
    <lineage>
        <taxon>Bacteria</taxon>
        <taxon>Pseudomonadati</taxon>
        <taxon>Bacteroidota</taxon>
        <taxon>Sphingobacteriia</taxon>
        <taxon>Sphingobacteriales</taxon>
        <taxon>Sphingobacteriaceae</taxon>
        <taxon>Pedobacter</taxon>
    </lineage>
</organism>
<keyword evidence="1" id="KW-0474">Menaquinone biosynthesis</keyword>
<dbReference type="GO" id="GO:0008782">
    <property type="term" value="F:adenosylhomocysteine nucleosidase activity"/>
    <property type="evidence" value="ECO:0007669"/>
    <property type="project" value="TreeGrafter"/>
</dbReference>
<dbReference type="GO" id="GO:0009116">
    <property type="term" value="P:nucleoside metabolic process"/>
    <property type="evidence" value="ECO:0007669"/>
    <property type="project" value="InterPro"/>
</dbReference>
<keyword evidence="1 4" id="KW-0378">Hydrolase</keyword>